<dbReference type="InterPro" id="IPR052345">
    <property type="entry name" value="Rad_response_metalloprotease"/>
</dbReference>
<dbReference type="Proteomes" id="UP000256829">
    <property type="component" value="Unassembled WGS sequence"/>
</dbReference>
<evidence type="ECO:0000313" key="2">
    <source>
        <dbReference type="EMBL" id="RDY66711.1"/>
    </source>
</evidence>
<comment type="caution">
    <text evidence="2">The sequence shown here is derived from an EMBL/GenBank/DDBJ whole genome shotgun (WGS) entry which is preliminary data.</text>
</comment>
<dbReference type="PANTHER" id="PTHR43236:SF1">
    <property type="entry name" value="BLL7220 PROTEIN"/>
    <property type="match status" value="1"/>
</dbReference>
<dbReference type="PANTHER" id="PTHR43236">
    <property type="entry name" value="ANTITOXIN HIGA1"/>
    <property type="match status" value="1"/>
</dbReference>
<dbReference type="Pfam" id="PF13560">
    <property type="entry name" value="HTH_31"/>
    <property type="match status" value="1"/>
</dbReference>
<dbReference type="Gene3D" id="1.10.260.40">
    <property type="entry name" value="lambda repressor-like DNA-binding domains"/>
    <property type="match status" value="1"/>
</dbReference>
<proteinExistence type="predicted"/>
<dbReference type="PROSITE" id="PS50943">
    <property type="entry name" value="HTH_CROC1"/>
    <property type="match status" value="1"/>
</dbReference>
<keyword evidence="3" id="KW-1185">Reference proteome</keyword>
<accession>A0A3D8VCE7</accession>
<dbReference type="CDD" id="cd00093">
    <property type="entry name" value="HTH_XRE"/>
    <property type="match status" value="1"/>
</dbReference>
<gene>
    <name evidence="2" type="ORF">DX912_11330</name>
</gene>
<dbReference type="AlphaFoldDB" id="A0A3D8VCE7"/>
<organism evidence="2 3">
    <name type="scientific">Lysobacter soli</name>
    <dbReference type="NCBI Taxonomy" id="453783"/>
    <lineage>
        <taxon>Bacteria</taxon>
        <taxon>Pseudomonadati</taxon>
        <taxon>Pseudomonadota</taxon>
        <taxon>Gammaproteobacteria</taxon>
        <taxon>Lysobacterales</taxon>
        <taxon>Lysobacteraceae</taxon>
        <taxon>Lysobacter</taxon>
    </lineage>
</organism>
<reference evidence="2 3" key="1">
    <citation type="submission" date="2018-08" db="EMBL/GenBank/DDBJ databases">
        <title>Lysobacter soli KCTC 22011, whole genome shotgun sequence.</title>
        <authorList>
            <person name="Zhang X."/>
            <person name="Feng G."/>
            <person name="Zhu H."/>
        </authorList>
    </citation>
    <scope>NUCLEOTIDE SEQUENCE [LARGE SCALE GENOMIC DNA]</scope>
    <source>
        <strain evidence="2 3">KCTC 22011</strain>
    </source>
</reference>
<dbReference type="GO" id="GO:0003677">
    <property type="term" value="F:DNA binding"/>
    <property type="evidence" value="ECO:0007669"/>
    <property type="project" value="InterPro"/>
</dbReference>
<feature type="domain" description="HTH cro/C1-type" evidence="1">
    <location>
        <begin position="19"/>
        <end position="73"/>
    </location>
</feature>
<name>A0A3D8VCE7_9GAMM</name>
<dbReference type="InterPro" id="IPR010982">
    <property type="entry name" value="Lambda_DNA-bd_dom_sf"/>
</dbReference>
<dbReference type="SUPFAM" id="SSF47413">
    <property type="entry name" value="lambda repressor-like DNA-binding domains"/>
    <property type="match status" value="1"/>
</dbReference>
<protein>
    <submittedName>
        <fullName evidence="2">XRE family transcriptional regulator</fullName>
    </submittedName>
</protein>
<dbReference type="InterPro" id="IPR001387">
    <property type="entry name" value="Cro/C1-type_HTH"/>
</dbReference>
<evidence type="ECO:0000259" key="1">
    <source>
        <dbReference type="PROSITE" id="PS50943"/>
    </source>
</evidence>
<sequence length="122" mass="13813">MPMTSHEKDVQRAEMAERLRQSREYVGLSQEEVASALGISRPAVTHIESGNRKVEATELSILARLYRRTLEYLLTGREPAPQGPEQLVFLARAIKGLSERDLDEVARFAEFLKQSSKASRKE</sequence>
<dbReference type="SMART" id="SM00530">
    <property type="entry name" value="HTH_XRE"/>
    <property type="match status" value="1"/>
</dbReference>
<evidence type="ECO:0000313" key="3">
    <source>
        <dbReference type="Proteomes" id="UP000256829"/>
    </source>
</evidence>
<dbReference type="EMBL" id="QTJR01000007">
    <property type="protein sequence ID" value="RDY66711.1"/>
    <property type="molecule type" value="Genomic_DNA"/>
</dbReference>